<name>A0A9P0MUZ5_NEZVI</name>
<evidence type="ECO:0000313" key="1">
    <source>
        <dbReference type="EMBL" id="CAH1406029.1"/>
    </source>
</evidence>
<gene>
    <name evidence="1" type="ORF">NEZAVI_LOCUS14072</name>
</gene>
<organism evidence="1 2">
    <name type="scientific">Nezara viridula</name>
    <name type="common">Southern green stink bug</name>
    <name type="synonym">Cimex viridulus</name>
    <dbReference type="NCBI Taxonomy" id="85310"/>
    <lineage>
        <taxon>Eukaryota</taxon>
        <taxon>Metazoa</taxon>
        <taxon>Ecdysozoa</taxon>
        <taxon>Arthropoda</taxon>
        <taxon>Hexapoda</taxon>
        <taxon>Insecta</taxon>
        <taxon>Pterygota</taxon>
        <taxon>Neoptera</taxon>
        <taxon>Paraneoptera</taxon>
        <taxon>Hemiptera</taxon>
        <taxon>Heteroptera</taxon>
        <taxon>Panheteroptera</taxon>
        <taxon>Pentatomomorpha</taxon>
        <taxon>Pentatomoidea</taxon>
        <taxon>Pentatomidae</taxon>
        <taxon>Pentatominae</taxon>
        <taxon>Nezara</taxon>
    </lineage>
</organism>
<dbReference type="Proteomes" id="UP001152798">
    <property type="component" value="Chromosome 6"/>
</dbReference>
<accession>A0A9P0MUZ5</accession>
<keyword evidence="2" id="KW-1185">Reference proteome</keyword>
<proteinExistence type="predicted"/>
<dbReference type="AlphaFoldDB" id="A0A9P0MUZ5"/>
<evidence type="ECO:0000313" key="2">
    <source>
        <dbReference type="Proteomes" id="UP001152798"/>
    </source>
</evidence>
<protein>
    <submittedName>
        <fullName evidence="1">Uncharacterized protein</fullName>
    </submittedName>
</protein>
<sequence length="69" mass="7838">MKIRKELEEQVRALARPLSPQVGLLSYNLVRWVLGQGGTGTCITYDAVNQAYIEARKRIREYSLVINST</sequence>
<dbReference type="OrthoDB" id="8194083at2759"/>
<dbReference type="EMBL" id="OV725082">
    <property type="protein sequence ID" value="CAH1406029.1"/>
    <property type="molecule type" value="Genomic_DNA"/>
</dbReference>
<reference evidence="1" key="1">
    <citation type="submission" date="2022-01" db="EMBL/GenBank/DDBJ databases">
        <authorList>
            <person name="King R."/>
        </authorList>
    </citation>
    <scope>NUCLEOTIDE SEQUENCE</scope>
</reference>